<proteinExistence type="predicted"/>
<dbReference type="InterPro" id="IPR051782">
    <property type="entry name" value="ABC_Transporter_VariousFunc"/>
</dbReference>
<comment type="caution">
    <text evidence="5">The sequence shown here is derived from an EMBL/GenBank/DDBJ whole genome shotgun (WGS) entry which is preliminary data.</text>
</comment>
<keyword evidence="6" id="KW-1185">Reference proteome</keyword>
<evidence type="ECO:0000256" key="3">
    <source>
        <dbReference type="ARBA" id="ARBA00022840"/>
    </source>
</evidence>
<feature type="domain" description="ABC transporter" evidence="4">
    <location>
        <begin position="19"/>
        <end position="50"/>
    </location>
</feature>
<dbReference type="GO" id="GO:0005524">
    <property type="term" value="F:ATP binding"/>
    <property type="evidence" value="ECO:0007669"/>
    <property type="project" value="UniProtKB-KW"/>
</dbReference>
<dbReference type="InterPro" id="IPR003439">
    <property type="entry name" value="ABC_transporter-like_ATP-bd"/>
</dbReference>
<dbReference type="PANTHER" id="PTHR42939">
    <property type="entry name" value="ABC TRANSPORTER ATP-BINDING PROTEIN ALBC-RELATED"/>
    <property type="match status" value="1"/>
</dbReference>
<reference evidence="6" key="1">
    <citation type="submission" date="2015-07" db="EMBL/GenBank/DDBJ databases">
        <title>Complete Genome of Thermincola ferriacetica strain Z-0001T.</title>
        <authorList>
            <person name="Lusk B."/>
            <person name="Badalamenti J.P."/>
            <person name="Parameswaran P."/>
            <person name="Bond D.R."/>
            <person name="Torres C.I."/>
        </authorList>
    </citation>
    <scope>NUCLEOTIDE SEQUENCE [LARGE SCALE GENOMIC DNA]</scope>
    <source>
        <strain evidence="6">Z-0001</strain>
    </source>
</reference>
<protein>
    <submittedName>
        <fullName evidence="5">ABC transporter</fullName>
    </submittedName>
</protein>
<name>A0A0L6W6V9_9FIRM</name>
<dbReference type="AlphaFoldDB" id="A0A0L6W6V9"/>
<accession>A0A0L6W6V9</accession>
<dbReference type="Gene3D" id="3.40.50.300">
    <property type="entry name" value="P-loop containing nucleotide triphosphate hydrolases"/>
    <property type="match status" value="1"/>
</dbReference>
<evidence type="ECO:0000256" key="2">
    <source>
        <dbReference type="ARBA" id="ARBA00022741"/>
    </source>
</evidence>
<evidence type="ECO:0000313" key="5">
    <source>
        <dbReference type="EMBL" id="KNZ71206.1"/>
    </source>
</evidence>
<dbReference type="Proteomes" id="UP000037175">
    <property type="component" value="Unassembled WGS sequence"/>
</dbReference>
<keyword evidence="2" id="KW-0547">Nucleotide-binding</keyword>
<sequence length="89" mass="10282">MDVVIQTVNLNKKFDREILKNINFTLKKGQTLGLIGKNGAGKTTLIKIILYKICSMHFFPVEYFVQPHNNEEKAENLAKMLGRYIVREI</sequence>
<evidence type="ECO:0000256" key="1">
    <source>
        <dbReference type="ARBA" id="ARBA00022448"/>
    </source>
</evidence>
<dbReference type="PANTHER" id="PTHR42939:SF1">
    <property type="entry name" value="ABC TRANSPORTER ATP-BINDING PROTEIN ALBC-RELATED"/>
    <property type="match status" value="1"/>
</dbReference>
<keyword evidence="1" id="KW-0813">Transport</keyword>
<evidence type="ECO:0000313" key="6">
    <source>
        <dbReference type="Proteomes" id="UP000037175"/>
    </source>
</evidence>
<gene>
    <name evidence="5" type="ORF">Tfer_0285</name>
</gene>
<organism evidence="5 6">
    <name type="scientific">Thermincola ferriacetica</name>
    <dbReference type="NCBI Taxonomy" id="281456"/>
    <lineage>
        <taxon>Bacteria</taxon>
        <taxon>Bacillati</taxon>
        <taxon>Bacillota</taxon>
        <taxon>Clostridia</taxon>
        <taxon>Eubacteriales</taxon>
        <taxon>Thermincolaceae</taxon>
        <taxon>Thermincola</taxon>
    </lineage>
</organism>
<dbReference type="SUPFAM" id="SSF52540">
    <property type="entry name" value="P-loop containing nucleoside triphosphate hydrolases"/>
    <property type="match status" value="1"/>
</dbReference>
<dbReference type="EMBL" id="LGTE01000001">
    <property type="protein sequence ID" value="KNZ71206.1"/>
    <property type="molecule type" value="Genomic_DNA"/>
</dbReference>
<keyword evidence="3" id="KW-0067">ATP-binding</keyword>
<dbReference type="Pfam" id="PF00005">
    <property type="entry name" value="ABC_tran"/>
    <property type="match status" value="1"/>
</dbReference>
<evidence type="ECO:0000259" key="4">
    <source>
        <dbReference type="Pfam" id="PF00005"/>
    </source>
</evidence>
<dbReference type="RefSeq" id="WP_052216552.1">
    <property type="nucleotide sequence ID" value="NZ_LGTE01000001.1"/>
</dbReference>
<dbReference type="GO" id="GO:0016887">
    <property type="term" value="F:ATP hydrolysis activity"/>
    <property type="evidence" value="ECO:0007669"/>
    <property type="project" value="InterPro"/>
</dbReference>
<dbReference type="InterPro" id="IPR027417">
    <property type="entry name" value="P-loop_NTPase"/>
</dbReference>